<dbReference type="GO" id="GO:0016787">
    <property type="term" value="F:hydrolase activity"/>
    <property type="evidence" value="ECO:0007669"/>
    <property type="project" value="UniProtKB-KW"/>
</dbReference>
<dbReference type="PANTHER" id="PTHR43736:SF1">
    <property type="entry name" value="DIHYDRONEOPTERIN TRIPHOSPHATE DIPHOSPHATASE"/>
    <property type="match status" value="1"/>
</dbReference>
<dbReference type="PROSITE" id="PS00893">
    <property type="entry name" value="NUDIX_BOX"/>
    <property type="match status" value="1"/>
</dbReference>
<accession>A0A097IHA7</accession>
<evidence type="ECO:0000256" key="2">
    <source>
        <dbReference type="ARBA" id="ARBA00022801"/>
    </source>
</evidence>
<organism evidence="4 5">
    <name type="scientific">Corynebacterium doosanense CAU 212 = DSM 45436</name>
    <dbReference type="NCBI Taxonomy" id="558173"/>
    <lineage>
        <taxon>Bacteria</taxon>
        <taxon>Bacillati</taxon>
        <taxon>Actinomycetota</taxon>
        <taxon>Actinomycetes</taxon>
        <taxon>Mycobacteriales</taxon>
        <taxon>Corynebacteriaceae</taxon>
        <taxon>Corynebacterium</taxon>
    </lineage>
</organism>
<name>A0A097IHA7_9CORY</name>
<dbReference type="KEGG" id="cdo:CDOO_09725"/>
<dbReference type="InterPro" id="IPR015797">
    <property type="entry name" value="NUDIX_hydrolase-like_dom_sf"/>
</dbReference>
<dbReference type="RefSeq" id="WP_018020807.1">
    <property type="nucleotide sequence ID" value="NZ_AQUX01000001.1"/>
</dbReference>
<dbReference type="Proteomes" id="UP000029914">
    <property type="component" value="Chromosome"/>
</dbReference>
<dbReference type="HOGENOM" id="CLU_037162_7_3_11"/>
<dbReference type="InterPro" id="IPR000086">
    <property type="entry name" value="NUDIX_hydrolase_dom"/>
</dbReference>
<evidence type="ECO:0000259" key="3">
    <source>
        <dbReference type="PROSITE" id="PS51462"/>
    </source>
</evidence>
<dbReference type="eggNOG" id="COG0494">
    <property type="taxonomic scope" value="Bacteria"/>
</dbReference>
<dbReference type="Pfam" id="PF00293">
    <property type="entry name" value="NUDIX"/>
    <property type="match status" value="1"/>
</dbReference>
<protein>
    <submittedName>
        <fullName evidence="4">DNA mismatch repair protein MutT</fullName>
    </submittedName>
</protein>
<dbReference type="CDD" id="cd18879">
    <property type="entry name" value="NUDIX_Hydrolase"/>
    <property type="match status" value="1"/>
</dbReference>
<evidence type="ECO:0000313" key="4">
    <source>
        <dbReference type="EMBL" id="AIT61516.1"/>
    </source>
</evidence>
<dbReference type="OrthoDB" id="9814308at2"/>
<proteinExistence type="inferred from homology"/>
<feature type="domain" description="Nudix hydrolase" evidence="3">
    <location>
        <begin position="19"/>
        <end position="157"/>
    </location>
</feature>
<dbReference type="AlphaFoldDB" id="A0A097IHA7"/>
<dbReference type="EMBL" id="CP006764">
    <property type="protein sequence ID" value="AIT61516.1"/>
    <property type="molecule type" value="Genomic_DNA"/>
</dbReference>
<evidence type="ECO:0000313" key="5">
    <source>
        <dbReference type="Proteomes" id="UP000029914"/>
    </source>
</evidence>
<dbReference type="SUPFAM" id="SSF55811">
    <property type="entry name" value="Nudix"/>
    <property type="match status" value="1"/>
</dbReference>
<gene>
    <name evidence="4" type="ORF">CDOO_09725</name>
</gene>
<keyword evidence="5" id="KW-1185">Reference proteome</keyword>
<dbReference type="PANTHER" id="PTHR43736">
    <property type="entry name" value="ADP-RIBOSE PYROPHOSPHATASE"/>
    <property type="match status" value="1"/>
</dbReference>
<reference evidence="4 5" key="1">
    <citation type="submission" date="2013-09" db="EMBL/GenBank/DDBJ databases">
        <title>Complete genome sequence of Corynebacterium doosanense CAU 212(T) (=DSM 45436(T)), isolated from activated sludge.</title>
        <authorList>
            <person name="Schaffert L."/>
            <person name="Albersmeier A."/>
            <person name="Kalinowski J."/>
            <person name="Ruckert C."/>
        </authorList>
    </citation>
    <scope>NUCLEOTIDE SEQUENCE [LARGE SCALE GENOMIC DNA]</scope>
    <source>
        <strain evidence="4 5">CAU 212</strain>
    </source>
</reference>
<comment type="similarity">
    <text evidence="1">Belongs to the Nudix hydrolase family.</text>
</comment>
<dbReference type="Gene3D" id="3.90.79.10">
    <property type="entry name" value="Nucleoside Triphosphate Pyrophosphohydrolase"/>
    <property type="match status" value="1"/>
</dbReference>
<sequence>MPIPEFIVRLREKIGHDPLWIPSVTAIVLRDSTDDSIWAVPEVLLVRRSDNGKWTPVTGICEPGEEPHVTAVREVLEETGIEARVDALIGVGATKEVVHVNGDRATYMATVLRLSPTGNQDAVAGDDESSEVGWFSVTHLPVEDPQFRLLIADAVAQRKRPEGFTPRLGFTKRN</sequence>
<dbReference type="PROSITE" id="PS51462">
    <property type="entry name" value="NUDIX"/>
    <property type="match status" value="1"/>
</dbReference>
<dbReference type="STRING" id="558173.CDOO_09725"/>
<keyword evidence="2" id="KW-0378">Hydrolase</keyword>
<evidence type="ECO:0000256" key="1">
    <source>
        <dbReference type="ARBA" id="ARBA00005582"/>
    </source>
</evidence>
<dbReference type="InterPro" id="IPR020084">
    <property type="entry name" value="NUDIX_hydrolase_CS"/>
</dbReference>